<feature type="domain" description="Cytoskeleton protein RodZ-like C-terminal" evidence="1">
    <location>
        <begin position="233"/>
        <end position="304"/>
    </location>
</feature>
<dbReference type="Gene3D" id="1.10.260.40">
    <property type="entry name" value="lambda repressor-like DNA-binding domains"/>
    <property type="match status" value="1"/>
</dbReference>
<name>F5XX40_RAMTT</name>
<dbReference type="InterPro" id="IPR050400">
    <property type="entry name" value="Bact_Cytoskel_RodZ"/>
</dbReference>
<evidence type="ECO:0000313" key="3">
    <source>
        <dbReference type="Proteomes" id="UP000008385"/>
    </source>
</evidence>
<dbReference type="STRING" id="365046.Rta_18930"/>
<dbReference type="AlphaFoldDB" id="F5XX40"/>
<evidence type="ECO:0000259" key="1">
    <source>
        <dbReference type="Pfam" id="PF13464"/>
    </source>
</evidence>
<dbReference type="KEGG" id="rta:Rta_18930"/>
<dbReference type="eggNOG" id="COG1426">
    <property type="taxonomic scope" value="Bacteria"/>
</dbReference>
<dbReference type="PANTHER" id="PTHR34475:SF1">
    <property type="entry name" value="CYTOSKELETON PROTEIN RODZ"/>
    <property type="match status" value="1"/>
</dbReference>
<organism evidence="2 3">
    <name type="scientific">Ramlibacter tataouinensis (strain ATCC BAA-407 / DSM 14655 / LMG 21543 / TTB310)</name>
    <dbReference type="NCBI Taxonomy" id="365046"/>
    <lineage>
        <taxon>Bacteria</taxon>
        <taxon>Pseudomonadati</taxon>
        <taxon>Pseudomonadota</taxon>
        <taxon>Betaproteobacteria</taxon>
        <taxon>Burkholderiales</taxon>
        <taxon>Comamonadaceae</taxon>
        <taxon>Ramlibacter</taxon>
    </lineage>
</organism>
<dbReference type="HOGENOM" id="CLU_047530_3_0_4"/>
<sequence>MEAVSAGTLLRRAREAAGLHVAALAVSLKVPVRKLEALEEDRFDLLPEPVFARALACSVCRALKIDPQPVLDRLPQSSAPWLVQDNPGLNAPFRAPGDPPGPAWWEQLTNPVFLSVAALLLGALILLLLPVPQREQAAPAPGPLAAAPVKPPAAAQPAVQTVSVVAQGEAPQADRPAAASNAQPSVPAAAVMPAIDKVAAPAAAVPVAVVPAVTAAALPASVPAKPVGGLVAFRAAAPSWIQVVDANGSVRLNRLLAGGESAGISSGALPLAVTVGSASTIEVLVRGKPFDVARLAQEGVARFEVK</sequence>
<reference evidence="2 3" key="2">
    <citation type="journal article" date="2011" name="PLoS ONE">
        <title>The Cyst-Dividing Bacterium Ramlibacter tataouinensis TTB310 Genome Reveals a Well-Stocked Toolbox for Adaptation to a Desert Environment.</title>
        <authorList>
            <person name="De Luca G."/>
            <person name="Barakat M."/>
            <person name="Ortet P."/>
            <person name="Fochesato S."/>
            <person name="Jourlin-Castelli C."/>
            <person name="Ansaldi M."/>
            <person name="Py B."/>
            <person name="Fichant G."/>
            <person name="Coutinho P.M."/>
            <person name="Voulhoux R."/>
            <person name="Bastien O."/>
            <person name="Marechal E."/>
            <person name="Henrissat B."/>
            <person name="Quentin Y."/>
            <person name="Noirot P."/>
            <person name="Filloux A."/>
            <person name="Mejean V."/>
            <person name="Dubow M.S."/>
            <person name="Barras F."/>
            <person name="Barbe V."/>
            <person name="Weissenbach J."/>
            <person name="Mihalcescu I."/>
            <person name="Vermeglio A."/>
            <person name="Achouak W."/>
            <person name="Heulin T."/>
        </authorList>
    </citation>
    <scope>NUCLEOTIDE SEQUENCE [LARGE SCALE GENOMIC DNA]</scope>
    <source>
        <strain evidence="3">ATCC BAA-407 / DSM 14655 / LMG 21543 / TTB310</strain>
    </source>
</reference>
<reference evidence="3" key="1">
    <citation type="submission" date="2006-01" db="EMBL/GenBank/DDBJ databases">
        <title>Genome of the cyst-dividing bacterium Ramlibacter tataouinensis.</title>
        <authorList>
            <person name="Barakat M."/>
            <person name="Ortet P."/>
            <person name="De Luca G."/>
            <person name="Jourlin-Castelli C."/>
            <person name="Ansaldi M."/>
            <person name="Py B."/>
            <person name="Fichant G."/>
            <person name="Coutinho P."/>
            <person name="Voulhoux R."/>
            <person name="Bastien O."/>
            <person name="Roy S."/>
            <person name="Marechal E."/>
            <person name="Henrissat B."/>
            <person name="Quentin Y."/>
            <person name="Noirot P."/>
            <person name="Filloux A."/>
            <person name="Mejean V."/>
            <person name="DuBow M."/>
            <person name="Barras F."/>
            <person name="Heulin T."/>
        </authorList>
    </citation>
    <scope>NUCLEOTIDE SEQUENCE [LARGE SCALE GENOMIC DNA]</scope>
    <source>
        <strain evidence="3">ATCC BAA-407 / DSM 14655 / LMG 21543 / TTB310</strain>
    </source>
</reference>
<dbReference type="Pfam" id="PF13464">
    <property type="entry name" value="RodZ_C"/>
    <property type="match status" value="1"/>
</dbReference>
<dbReference type="InterPro" id="IPR010982">
    <property type="entry name" value="Lambda_DNA-bd_dom_sf"/>
</dbReference>
<dbReference type="EMBL" id="CP000245">
    <property type="protein sequence ID" value="AEG92984.1"/>
    <property type="molecule type" value="Genomic_DNA"/>
</dbReference>
<gene>
    <name evidence="2" type="ordered locus">Rta_18930</name>
</gene>
<dbReference type="PANTHER" id="PTHR34475">
    <property type="match status" value="1"/>
</dbReference>
<accession>F5XX40</accession>
<keyword evidence="3" id="KW-1185">Reference proteome</keyword>
<dbReference type="InterPro" id="IPR025194">
    <property type="entry name" value="RodZ-like_C"/>
</dbReference>
<dbReference type="GO" id="GO:0003677">
    <property type="term" value="F:DNA binding"/>
    <property type="evidence" value="ECO:0007669"/>
    <property type="project" value="InterPro"/>
</dbReference>
<dbReference type="Proteomes" id="UP000008385">
    <property type="component" value="Chromosome"/>
</dbReference>
<evidence type="ECO:0000313" key="2">
    <source>
        <dbReference type="EMBL" id="AEG92984.1"/>
    </source>
</evidence>
<proteinExistence type="predicted"/>
<dbReference type="Pfam" id="PF13413">
    <property type="entry name" value="HTH_25"/>
    <property type="match status" value="1"/>
</dbReference>
<protein>
    <recommendedName>
        <fullName evidence="1">Cytoskeleton protein RodZ-like C-terminal domain-containing protein</fullName>
    </recommendedName>
</protein>